<organism evidence="1 2">
    <name type="scientific">Robertmurraya yapensis</name>
    <name type="common">ex Hitch et al 2024</name>
    <dbReference type="NCBI Taxonomy" id="3133160"/>
    <lineage>
        <taxon>Bacteria</taxon>
        <taxon>Bacillati</taxon>
        <taxon>Bacillota</taxon>
        <taxon>Bacilli</taxon>
        <taxon>Bacillales</taxon>
        <taxon>Bacillaceae</taxon>
        <taxon>Robertmurraya</taxon>
    </lineage>
</organism>
<evidence type="ECO:0000313" key="1">
    <source>
        <dbReference type="EMBL" id="MEQ2525381.1"/>
    </source>
</evidence>
<dbReference type="Proteomes" id="UP001439875">
    <property type="component" value="Unassembled WGS sequence"/>
</dbReference>
<protein>
    <submittedName>
        <fullName evidence="1">Uncharacterized protein</fullName>
    </submittedName>
</protein>
<accession>A0ACC6S668</accession>
<dbReference type="EMBL" id="JBBMEW010000001">
    <property type="protein sequence ID" value="MEQ2525381.1"/>
    <property type="molecule type" value="Genomic_DNA"/>
</dbReference>
<name>A0ACC6S668_9BACI</name>
<comment type="caution">
    <text evidence="1">The sequence shown here is derived from an EMBL/GenBank/DDBJ whole genome shotgun (WGS) entry which is preliminary data.</text>
</comment>
<evidence type="ECO:0000313" key="2">
    <source>
        <dbReference type="Proteomes" id="UP001439875"/>
    </source>
</evidence>
<gene>
    <name evidence="1" type="ORF">WMO40_01605</name>
</gene>
<keyword evidence="2" id="KW-1185">Reference proteome</keyword>
<proteinExistence type="predicted"/>
<reference evidence="1" key="1">
    <citation type="submission" date="2024-03" db="EMBL/GenBank/DDBJ databases">
        <title>Human intestinal bacterial collection.</title>
        <authorList>
            <person name="Pauvert C."/>
            <person name="Hitch T.C.A."/>
            <person name="Clavel T."/>
        </authorList>
    </citation>
    <scope>NUCLEOTIDE SEQUENCE</scope>
    <source>
        <strain evidence="1">CLA-AA-H227</strain>
    </source>
</reference>
<sequence length="141" mass="16749">MLKYKLFFLVMCLFPALLLMGCLNKDLNQLTRVDIEIVKTDGNYEESFMITDEKTVDALREIFKQIEWNPNEEAKMARKEDIKATLFFEYDENMPERLFEYKIWFIQSNETAKIISNNSKEGYGRLEKENAQTLENILLNK</sequence>